<proteinExistence type="predicted"/>
<gene>
    <name evidence="2" type="ordered locus">Bcen_1337</name>
</gene>
<reference evidence="2" key="1">
    <citation type="submission" date="2006-05" db="EMBL/GenBank/DDBJ databases">
        <title>Complete sequence of chromosome 1 of Burkholderia cenocepacia AU 1054.</title>
        <authorList>
            <consortium name="US DOE Joint Genome Institute"/>
            <person name="Copeland A."/>
            <person name="Lucas S."/>
            <person name="Lapidus A."/>
            <person name="Barry K."/>
            <person name="Detter J.C."/>
            <person name="Glavina del Rio T."/>
            <person name="Hammon N."/>
            <person name="Israni S."/>
            <person name="Dalin E."/>
            <person name="Tice H."/>
            <person name="Pitluck S."/>
            <person name="Chain P."/>
            <person name="Malfatti S."/>
            <person name="Shin M."/>
            <person name="Vergez L."/>
            <person name="Schmutz J."/>
            <person name="Larimer F."/>
            <person name="Land M."/>
            <person name="Hauser L."/>
            <person name="Kyrpides N."/>
            <person name="Lykidis A."/>
            <person name="LiPuma J.J."/>
            <person name="Konstantinidis K."/>
            <person name="Tiedje J.M."/>
            <person name="Richardson P."/>
        </authorList>
    </citation>
    <scope>NUCLEOTIDE SEQUENCE [LARGE SCALE GENOMIC DNA]</scope>
    <source>
        <strain evidence="2">AU 1054</strain>
    </source>
</reference>
<dbReference type="AlphaFoldDB" id="A0A0H2XQH1"/>
<accession>A0A0H2XQH1</accession>
<name>A0A0H2XQH1_BURO1</name>
<dbReference type="EMBL" id="CP000378">
    <property type="protein sequence ID" value="ABF76243.1"/>
    <property type="molecule type" value="Genomic_DNA"/>
</dbReference>
<protein>
    <submittedName>
        <fullName evidence="2">Uncharacterized protein</fullName>
    </submittedName>
</protein>
<feature type="compositionally biased region" description="Polar residues" evidence="1">
    <location>
        <begin position="1"/>
        <end position="15"/>
    </location>
</feature>
<feature type="region of interest" description="Disordered" evidence="1">
    <location>
        <begin position="69"/>
        <end position="94"/>
    </location>
</feature>
<evidence type="ECO:0000313" key="2">
    <source>
        <dbReference type="EMBL" id="ABF76243.1"/>
    </source>
</evidence>
<organism evidence="2">
    <name type="scientific">Burkholderia orbicola (strain AU 1054)</name>
    <dbReference type="NCBI Taxonomy" id="331271"/>
    <lineage>
        <taxon>Bacteria</taxon>
        <taxon>Pseudomonadati</taxon>
        <taxon>Pseudomonadota</taxon>
        <taxon>Betaproteobacteria</taxon>
        <taxon>Burkholderiales</taxon>
        <taxon>Burkholderiaceae</taxon>
        <taxon>Burkholderia</taxon>
        <taxon>Burkholderia cepacia complex</taxon>
        <taxon>Burkholderia orbicola</taxon>
    </lineage>
</organism>
<dbReference type="HOGENOM" id="CLU_2380612_0_0_4"/>
<sequence>MQSTTGFGNLTTTLPAASRRGHPPTAVSPPPLHGSASLARCRWHDRHRAHSAAHHRAALPAGVFACASASRSAARRGDARPSIPRRSSVVHSKL</sequence>
<feature type="region of interest" description="Disordered" evidence="1">
    <location>
        <begin position="1"/>
        <end position="35"/>
    </location>
</feature>
<evidence type="ECO:0000256" key="1">
    <source>
        <dbReference type="SAM" id="MobiDB-lite"/>
    </source>
</evidence>